<reference evidence="1 2" key="1">
    <citation type="journal article" date="2015" name="Nature">
        <title>rRNA introns, odd ribosomes, and small enigmatic genomes across a large radiation of phyla.</title>
        <authorList>
            <person name="Brown C.T."/>
            <person name="Hug L.A."/>
            <person name="Thomas B.C."/>
            <person name="Sharon I."/>
            <person name="Castelle C.J."/>
            <person name="Singh A."/>
            <person name="Wilkins M.J."/>
            <person name="Williams K.H."/>
            <person name="Banfield J.F."/>
        </authorList>
    </citation>
    <scope>NUCLEOTIDE SEQUENCE [LARGE SCALE GENOMIC DNA]</scope>
</reference>
<comment type="caution">
    <text evidence="1">The sequence shown here is derived from an EMBL/GenBank/DDBJ whole genome shotgun (WGS) entry which is preliminary data.</text>
</comment>
<sequence>MMEMEYWILQIVAKLNGFISSEPNHTRRFVPKVREEIIKTEKKEKDKSEKPAT</sequence>
<gene>
    <name evidence="1" type="ORF">UW90_C0015G0002</name>
</gene>
<dbReference type="Proteomes" id="UP000034368">
    <property type="component" value="Unassembled WGS sequence"/>
</dbReference>
<proteinExistence type="predicted"/>
<evidence type="ECO:0000313" key="1">
    <source>
        <dbReference type="EMBL" id="KKT89614.1"/>
    </source>
</evidence>
<protein>
    <submittedName>
        <fullName evidence="1">Uncharacterized protein</fullName>
    </submittedName>
</protein>
<name>A0A0G1NZU8_9BACT</name>
<accession>A0A0G1NZU8</accession>
<dbReference type="EMBL" id="LCKD01000015">
    <property type="protein sequence ID" value="KKT89614.1"/>
    <property type="molecule type" value="Genomic_DNA"/>
</dbReference>
<evidence type="ECO:0000313" key="2">
    <source>
        <dbReference type="Proteomes" id="UP000034368"/>
    </source>
</evidence>
<organism evidence="1 2">
    <name type="scientific">Candidatus Yanofskybacteria bacterium GW2011_GWB1_45_11</name>
    <dbReference type="NCBI Taxonomy" id="1619026"/>
    <lineage>
        <taxon>Bacteria</taxon>
        <taxon>Candidatus Yanofskyibacteriota</taxon>
    </lineage>
</organism>
<dbReference type="AlphaFoldDB" id="A0A0G1NZU8"/>